<dbReference type="PANTHER" id="PTHR40202:SF1">
    <property type="entry name" value="HD DOMAIN-CONTAINING PROTEIN"/>
    <property type="match status" value="1"/>
</dbReference>
<dbReference type="SUPFAM" id="SSF109604">
    <property type="entry name" value="HD-domain/PDEase-like"/>
    <property type="match status" value="1"/>
</dbReference>
<dbReference type="EMBL" id="JAANOH010000002">
    <property type="protein sequence ID" value="MCZ2474710.1"/>
    <property type="molecule type" value="Genomic_DNA"/>
</dbReference>
<keyword evidence="3" id="KW-1185">Reference proteome</keyword>
<name>A0ABT4JEM0_9BACT</name>
<sequence length="181" mass="20192">MKEITQKVQHMFAELGDSQYGGEAVSQLEHALQCAQLATDEGVSAELIVASLLHDIGHLLHALPNDAPEIGIDDMHENLAKEFLDRYFNEAVTEPIHLHVNAKRYLCNREAGYQALLSEPSLISLALQGGPMTEEECLIFEQNPHFHASIQLRKYDDAAKIPGLQVLPLEHYLDLIENTSL</sequence>
<dbReference type="Gene3D" id="1.10.3210.10">
    <property type="entry name" value="Hypothetical protein af1432"/>
    <property type="match status" value="1"/>
</dbReference>
<comment type="caution">
    <text evidence="2">The sequence shown here is derived from an EMBL/GenBank/DDBJ whole genome shotgun (WGS) entry which is preliminary data.</text>
</comment>
<dbReference type="Proteomes" id="UP001321186">
    <property type="component" value="Unassembled WGS sequence"/>
</dbReference>
<dbReference type="CDD" id="cd00077">
    <property type="entry name" value="HDc"/>
    <property type="match status" value="1"/>
</dbReference>
<dbReference type="PANTHER" id="PTHR40202">
    <property type="match status" value="1"/>
</dbReference>
<proteinExistence type="predicted"/>
<dbReference type="InterPro" id="IPR052567">
    <property type="entry name" value="OP_Dioxygenase"/>
</dbReference>
<dbReference type="Pfam" id="PF01966">
    <property type="entry name" value="HD"/>
    <property type="match status" value="1"/>
</dbReference>
<reference evidence="2 3" key="1">
    <citation type="submission" date="2020-03" db="EMBL/GenBank/DDBJ databases">
        <authorList>
            <person name="Pitt A."/>
            <person name="Hahn M.W."/>
        </authorList>
    </citation>
    <scope>NUCLEOTIDE SEQUENCE [LARGE SCALE GENOMIC DNA]</scope>
    <source>
        <strain evidence="2 3">5A-MARBSE</strain>
    </source>
</reference>
<evidence type="ECO:0000259" key="1">
    <source>
        <dbReference type="Pfam" id="PF01966"/>
    </source>
</evidence>
<dbReference type="InterPro" id="IPR017670">
    <property type="entry name" value="Phosphonate_degrad-assoc"/>
</dbReference>
<dbReference type="InterPro" id="IPR006674">
    <property type="entry name" value="HD_domain"/>
</dbReference>
<evidence type="ECO:0000313" key="3">
    <source>
        <dbReference type="Proteomes" id="UP001321186"/>
    </source>
</evidence>
<accession>A0ABT4JEM0</accession>
<protein>
    <submittedName>
        <fullName evidence="2">Metal-dependent phosphohydrolase</fullName>
    </submittedName>
</protein>
<dbReference type="InterPro" id="IPR003607">
    <property type="entry name" value="HD/PDEase_dom"/>
</dbReference>
<feature type="domain" description="HD" evidence="1">
    <location>
        <begin position="29"/>
        <end position="99"/>
    </location>
</feature>
<dbReference type="NCBIfam" id="TIGR03276">
    <property type="entry name" value="Phn-HD"/>
    <property type="match status" value="1"/>
</dbReference>
<dbReference type="RefSeq" id="WP_269009687.1">
    <property type="nucleotide sequence ID" value="NZ_JAANOH010000002.1"/>
</dbReference>
<evidence type="ECO:0000313" key="2">
    <source>
        <dbReference type="EMBL" id="MCZ2474710.1"/>
    </source>
</evidence>
<organism evidence="2 3">
    <name type="scientific">Aquirufa ecclesiirivi</name>
    <dbReference type="NCBI Taxonomy" id="2715124"/>
    <lineage>
        <taxon>Bacteria</taxon>
        <taxon>Pseudomonadati</taxon>
        <taxon>Bacteroidota</taxon>
        <taxon>Cytophagia</taxon>
        <taxon>Cytophagales</taxon>
        <taxon>Flectobacillaceae</taxon>
        <taxon>Aquirufa</taxon>
    </lineage>
</organism>
<gene>
    <name evidence="2" type="ORF">G9H61_04595</name>
</gene>